<protein>
    <submittedName>
        <fullName evidence="1">Uncharacterized protein</fullName>
    </submittedName>
</protein>
<name>A0A7J7RPJ9_RHIFE</name>
<dbReference type="AlphaFoldDB" id="A0A7J7RPJ9"/>
<accession>A0A7J7RPJ9</accession>
<sequence length="126" mass="15174">MSQLVPEAATSKWEWNRDEGMGQSGCWRGITIDKWCWENQLMIKREIKVDLYFPFRIKSNPERIRDLNEKVLDLRFWFGERFLKQDTASTICEEKVDGFDYITFRDFYLSKTLGVARWLSWSECEL</sequence>
<evidence type="ECO:0000313" key="2">
    <source>
        <dbReference type="Proteomes" id="UP000585614"/>
    </source>
</evidence>
<dbReference type="EMBL" id="JACAGC010000025">
    <property type="protein sequence ID" value="KAF6278098.1"/>
    <property type="molecule type" value="Genomic_DNA"/>
</dbReference>
<comment type="caution">
    <text evidence="1">The sequence shown here is derived from an EMBL/GenBank/DDBJ whole genome shotgun (WGS) entry which is preliminary data.</text>
</comment>
<gene>
    <name evidence="1" type="ORF">mRhiFer1_009384</name>
</gene>
<proteinExistence type="predicted"/>
<organism evidence="1 2">
    <name type="scientific">Rhinolophus ferrumequinum</name>
    <name type="common">Greater horseshoe bat</name>
    <dbReference type="NCBI Taxonomy" id="59479"/>
    <lineage>
        <taxon>Eukaryota</taxon>
        <taxon>Metazoa</taxon>
        <taxon>Chordata</taxon>
        <taxon>Craniata</taxon>
        <taxon>Vertebrata</taxon>
        <taxon>Euteleostomi</taxon>
        <taxon>Mammalia</taxon>
        <taxon>Eutheria</taxon>
        <taxon>Laurasiatheria</taxon>
        <taxon>Chiroptera</taxon>
        <taxon>Yinpterochiroptera</taxon>
        <taxon>Rhinolophoidea</taxon>
        <taxon>Rhinolophidae</taxon>
        <taxon>Rhinolophinae</taxon>
        <taxon>Rhinolophus</taxon>
    </lineage>
</organism>
<reference evidence="1 2" key="1">
    <citation type="journal article" date="2020" name="Nature">
        <title>Six reference-quality genomes reveal evolution of bat adaptations.</title>
        <authorList>
            <person name="Jebb D."/>
            <person name="Huang Z."/>
            <person name="Pippel M."/>
            <person name="Hughes G.M."/>
            <person name="Lavrichenko K."/>
            <person name="Devanna P."/>
            <person name="Winkler S."/>
            <person name="Jermiin L.S."/>
            <person name="Skirmuntt E.C."/>
            <person name="Katzourakis A."/>
            <person name="Burkitt-Gray L."/>
            <person name="Ray D.A."/>
            <person name="Sullivan K.A.M."/>
            <person name="Roscito J.G."/>
            <person name="Kirilenko B.M."/>
            <person name="Davalos L.M."/>
            <person name="Corthals A.P."/>
            <person name="Power M.L."/>
            <person name="Jones G."/>
            <person name="Ransome R.D."/>
            <person name="Dechmann D.K.N."/>
            <person name="Locatelli A.G."/>
            <person name="Puechmaille S.J."/>
            <person name="Fedrigo O."/>
            <person name="Jarvis E.D."/>
            <person name="Hiller M."/>
            <person name="Vernes S.C."/>
            <person name="Myers E.W."/>
            <person name="Teeling E.C."/>
        </authorList>
    </citation>
    <scope>NUCLEOTIDE SEQUENCE [LARGE SCALE GENOMIC DNA]</scope>
    <source>
        <strain evidence="1">MRhiFer1</strain>
        <tissue evidence="1">Lung</tissue>
    </source>
</reference>
<dbReference type="Proteomes" id="UP000585614">
    <property type="component" value="Unassembled WGS sequence"/>
</dbReference>
<evidence type="ECO:0000313" key="1">
    <source>
        <dbReference type="EMBL" id="KAF6278098.1"/>
    </source>
</evidence>